<protein>
    <submittedName>
        <fullName evidence="4">D-alanyl-D-alanine carboxypeptidase DacB</fullName>
        <ecNumber evidence="4">3.4.16.4</ecNumber>
    </submittedName>
</protein>
<dbReference type="GO" id="GO:0000270">
    <property type="term" value="P:peptidoglycan metabolic process"/>
    <property type="evidence" value="ECO:0007669"/>
    <property type="project" value="TreeGrafter"/>
</dbReference>
<dbReference type="GO" id="GO:0009002">
    <property type="term" value="F:serine-type D-Ala-D-Ala carboxypeptidase activity"/>
    <property type="evidence" value="ECO:0007669"/>
    <property type="project" value="UniProtKB-EC"/>
</dbReference>
<keyword evidence="5" id="KW-1185">Reference proteome</keyword>
<dbReference type="RefSeq" id="WP_055661946.1">
    <property type="nucleotide sequence ID" value="NZ_CYPR01000014.1"/>
</dbReference>
<sequence>MKRRLFLAGAAGVAALPACANAPQTSARPVLKPGDAMSRGAAAADGIIARAGLGGRVGFAVADVETGQILEAHNPLLPLPPASVAKAVTALYALETLGAGFRFVTRLVATGPIVNGRLDGDLVLVGGGDPALDTDGLHDLAGQAKAAGLREVKGRLLVDALALPVIERIDRTQPDHVGYNPAIGALNLNFNRVHFGWQRSGSGYQTTMQARTERFRPGVSSARIRVADRSLPVYTYEREGDVDSWTVARGQLGNAGSRWLPVRRPDLYAGDVLHTMLRSNGITVTPARPGTGRGTTIATSQSAPLDRIVASMLRYSTNLVAEVIGLTATTKRFGRPSSLGASADAMSRWIADQTRARRPDFDDHSGLNGSTRISAADMVGLLTTPGAMPRLRPLLRDMTLEGPPAQVIQAKTGTLNFVSGLAGYFDAPSGRTLAFATFTADTERRNALGVAERERPRGGRAWAQRSRSLQFDLIERWSMVHT</sequence>
<keyword evidence="4" id="KW-0645">Protease</keyword>
<evidence type="ECO:0000256" key="1">
    <source>
        <dbReference type="ARBA" id="ARBA00006096"/>
    </source>
</evidence>
<dbReference type="STRING" id="313367.JSE7799_00219"/>
<dbReference type="NCBIfam" id="TIGR00666">
    <property type="entry name" value="PBP4"/>
    <property type="match status" value="1"/>
</dbReference>
<feature type="signal peptide" evidence="3">
    <location>
        <begin position="1"/>
        <end position="20"/>
    </location>
</feature>
<evidence type="ECO:0000256" key="3">
    <source>
        <dbReference type="SAM" id="SignalP"/>
    </source>
</evidence>
<evidence type="ECO:0000313" key="5">
    <source>
        <dbReference type="Proteomes" id="UP000049455"/>
    </source>
</evidence>
<dbReference type="PRINTS" id="PR00922">
    <property type="entry name" value="DADACBPTASE3"/>
</dbReference>
<accession>A0A0M7B8D6</accession>
<dbReference type="EMBL" id="CYPR01000014">
    <property type="protein sequence ID" value="CUH12681.1"/>
    <property type="molecule type" value="Genomic_DNA"/>
</dbReference>
<dbReference type="Gene3D" id="3.50.80.20">
    <property type="entry name" value="D-Ala-D-Ala carboxypeptidase C, peptidase S13"/>
    <property type="match status" value="1"/>
</dbReference>
<keyword evidence="3" id="KW-0732">Signal</keyword>
<dbReference type="AlphaFoldDB" id="A0A0M7B8D6"/>
<dbReference type="OrthoDB" id="5372081at2"/>
<dbReference type="InterPro" id="IPR012338">
    <property type="entry name" value="Beta-lactam/transpept-like"/>
</dbReference>
<comment type="similarity">
    <text evidence="1">Belongs to the peptidase S13 family.</text>
</comment>
<evidence type="ECO:0000256" key="2">
    <source>
        <dbReference type="ARBA" id="ARBA00022801"/>
    </source>
</evidence>
<dbReference type="Gene3D" id="3.40.710.10">
    <property type="entry name" value="DD-peptidase/beta-lactamase superfamily"/>
    <property type="match status" value="2"/>
</dbReference>
<dbReference type="Pfam" id="PF02113">
    <property type="entry name" value="Peptidase_S13"/>
    <property type="match status" value="1"/>
</dbReference>
<name>A0A0M7B8D6_9RHOB</name>
<evidence type="ECO:0000313" key="4">
    <source>
        <dbReference type="EMBL" id="CUH12681.1"/>
    </source>
</evidence>
<keyword evidence="4" id="KW-0121">Carboxypeptidase</keyword>
<gene>
    <name evidence="4" type="primary">dacB</name>
    <name evidence="4" type="ORF">JSE7799_00219</name>
</gene>
<dbReference type="EC" id="3.4.16.4" evidence="4"/>
<dbReference type="InterPro" id="IPR000667">
    <property type="entry name" value="Peptidase_S13"/>
</dbReference>
<dbReference type="PANTHER" id="PTHR30023:SF0">
    <property type="entry name" value="PENICILLIN-SENSITIVE CARBOXYPEPTIDASE A"/>
    <property type="match status" value="1"/>
</dbReference>
<feature type="chain" id="PRO_5005809804" evidence="3">
    <location>
        <begin position="21"/>
        <end position="482"/>
    </location>
</feature>
<organism evidence="4 5">
    <name type="scientific">Jannaschia seosinensis</name>
    <dbReference type="NCBI Taxonomy" id="313367"/>
    <lineage>
        <taxon>Bacteria</taxon>
        <taxon>Pseudomonadati</taxon>
        <taxon>Pseudomonadota</taxon>
        <taxon>Alphaproteobacteria</taxon>
        <taxon>Rhodobacterales</taxon>
        <taxon>Roseobacteraceae</taxon>
        <taxon>Jannaschia</taxon>
    </lineage>
</organism>
<proteinExistence type="inferred from homology"/>
<dbReference type="SUPFAM" id="SSF56601">
    <property type="entry name" value="beta-lactamase/transpeptidase-like"/>
    <property type="match status" value="1"/>
</dbReference>
<dbReference type="GO" id="GO:0006508">
    <property type="term" value="P:proteolysis"/>
    <property type="evidence" value="ECO:0007669"/>
    <property type="project" value="InterPro"/>
</dbReference>
<dbReference type="PANTHER" id="PTHR30023">
    <property type="entry name" value="D-ALANYL-D-ALANINE CARBOXYPEPTIDASE"/>
    <property type="match status" value="1"/>
</dbReference>
<keyword evidence="2 4" id="KW-0378">Hydrolase</keyword>
<reference evidence="4 5" key="1">
    <citation type="submission" date="2015-09" db="EMBL/GenBank/DDBJ databases">
        <authorList>
            <person name="Jackson K.R."/>
            <person name="Lunt B.L."/>
            <person name="Fisher J.N.B."/>
            <person name="Gardner A.V."/>
            <person name="Bailey M.E."/>
            <person name="Deus L.M."/>
            <person name="Earl A.S."/>
            <person name="Gibby P.D."/>
            <person name="Hartmann K.A."/>
            <person name="Liu J.E."/>
            <person name="Manci A.M."/>
            <person name="Nielsen D.A."/>
            <person name="Solomon M.B."/>
            <person name="Breakwell D.P."/>
            <person name="Burnett S.H."/>
            <person name="Grose J.H."/>
        </authorList>
    </citation>
    <scope>NUCLEOTIDE SEQUENCE [LARGE SCALE GENOMIC DNA]</scope>
    <source>
        <strain evidence="4 5">CECT 7799</strain>
    </source>
</reference>
<dbReference type="Proteomes" id="UP000049455">
    <property type="component" value="Unassembled WGS sequence"/>
</dbReference>